<reference evidence="2 3" key="1">
    <citation type="submission" date="2020-10" db="EMBL/GenBank/DDBJ databases">
        <authorList>
            <person name="Castelo-Branco R."/>
            <person name="Eusebio N."/>
            <person name="Adriana R."/>
            <person name="Vieira A."/>
            <person name="Brugerolle De Fraissinette N."/>
            <person name="Rezende De Castro R."/>
            <person name="Schneider M.P."/>
            <person name="Vasconcelos V."/>
            <person name="Leao P.N."/>
        </authorList>
    </citation>
    <scope>NUCLEOTIDE SEQUENCE [LARGE SCALE GENOMIC DNA]</scope>
    <source>
        <strain evidence="2 3">LEGE 06123</strain>
    </source>
</reference>
<sequence>MKRKRSLIFITAIAVVCLVSLGSGRYNANQLAFQQPAIAQSVRISDVWQQVYQQLPDLPLENQYISRQTGKVDPENTLVWRLISYHTYVKGRPPNYRLDWKLTLADYLGANEWIREESYPGNDTLRQNPLEGDRTAIERLNRDQRNALVQALVNVFSSDSATATPATPSPETQQELPPQPGGARLLMP</sequence>
<accession>A0ABR9USN8</accession>
<feature type="compositionally biased region" description="Low complexity" evidence="1">
    <location>
        <begin position="159"/>
        <end position="170"/>
    </location>
</feature>
<organism evidence="2 3">
    <name type="scientific">Gloeocapsopsis crepidinum LEGE 06123</name>
    <dbReference type="NCBI Taxonomy" id="588587"/>
    <lineage>
        <taxon>Bacteria</taxon>
        <taxon>Bacillati</taxon>
        <taxon>Cyanobacteriota</taxon>
        <taxon>Cyanophyceae</taxon>
        <taxon>Oscillatoriophycideae</taxon>
        <taxon>Chroococcales</taxon>
        <taxon>Chroococcaceae</taxon>
        <taxon>Gloeocapsopsis</taxon>
    </lineage>
</organism>
<evidence type="ECO:0000313" key="3">
    <source>
        <dbReference type="Proteomes" id="UP000651156"/>
    </source>
</evidence>
<dbReference type="EMBL" id="JADEWN010000030">
    <property type="protein sequence ID" value="MBE9191302.1"/>
    <property type="molecule type" value="Genomic_DNA"/>
</dbReference>
<gene>
    <name evidence="2" type="ORF">IQ230_13245</name>
</gene>
<name>A0ABR9USN8_9CHRO</name>
<proteinExistence type="predicted"/>
<feature type="region of interest" description="Disordered" evidence="1">
    <location>
        <begin position="159"/>
        <end position="188"/>
    </location>
</feature>
<evidence type="ECO:0000313" key="2">
    <source>
        <dbReference type="EMBL" id="MBE9191302.1"/>
    </source>
</evidence>
<evidence type="ECO:0000256" key="1">
    <source>
        <dbReference type="SAM" id="MobiDB-lite"/>
    </source>
</evidence>
<comment type="caution">
    <text evidence="2">The sequence shown here is derived from an EMBL/GenBank/DDBJ whole genome shotgun (WGS) entry which is preliminary data.</text>
</comment>
<dbReference type="Proteomes" id="UP000651156">
    <property type="component" value="Unassembled WGS sequence"/>
</dbReference>
<dbReference type="RefSeq" id="WP_193932447.1">
    <property type="nucleotide sequence ID" value="NZ_CAWPMZ010000059.1"/>
</dbReference>
<protein>
    <submittedName>
        <fullName evidence="2">Uncharacterized protein</fullName>
    </submittedName>
</protein>
<keyword evidence="3" id="KW-1185">Reference proteome</keyword>